<keyword evidence="3" id="KW-0808">Transferase</keyword>
<keyword evidence="4" id="KW-1185">Reference proteome</keyword>
<evidence type="ECO:0000256" key="1">
    <source>
        <dbReference type="ARBA" id="ARBA00006739"/>
    </source>
</evidence>
<dbReference type="PANTHER" id="PTHR48090:SF7">
    <property type="entry name" value="RFBJ PROTEIN"/>
    <property type="match status" value="1"/>
</dbReference>
<dbReference type="Proteomes" id="UP000256913">
    <property type="component" value="Unassembled WGS sequence"/>
</dbReference>
<dbReference type="CDD" id="cd00761">
    <property type="entry name" value="Glyco_tranf_GTA_type"/>
    <property type="match status" value="1"/>
</dbReference>
<gene>
    <name evidence="3" type="ORF">DFJ67_2138</name>
</gene>
<dbReference type="SUPFAM" id="SSF53448">
    <property type="entry name" value="Nucleotide-diphospho-sugar transferases"/>
    <property type="match status" value="1"/>
</dbReference>
<dbReference type="Pfam" id="PF00535">
    <property type="entry name" value="Glycos_transf_2"/>
    <property type="match status" value="1"/>
</dbReference>
<reference evidence="3 4" key="1">
    <citation type="submission" date="2018-08" db="EMBL/GenBank/DDBJ databases">
        <title>Sequencing the genomes of 1000 actinobacteria strains.</title>
        <authorList>
            <person name="Klenk H.-P."/>
        </authorList>
    </citation>
    <scope>NUCLEOTIDE SEQUENCE [LARGE SCALE GENOMIC DNA]</scope>
    <source>
        <strain evidence="3 4">DSM 44099</strain>
    </source>
</reference>
<dbReference type="OrthoDB" id="1757142at2"/>
<accession>A0A3D9ZH41</accession>
<proteinExistence type="inferred from homology"/>
<comment type="similarity">
    <text evidence="1">Belongs to the glycosyltransferase 2 family.</text>
</comment>
<dbReference type="PANTHER" id="PTHR48090">
    <property type="entry name" value="UNDECAPRENYL-PHOSPHATE 4-DEOXY-4-FORMAMIDO-L-ARABINOSE TRANSFERASE-RELATED"/>
    <property type="match status" value="1"/>
</dbReference>
<feature type="domain" description="Glycosyltransferase 2-like" evidence="2">
    <location>
        <begin position="3"/>
        <end position="137"/>
    </location>
</feature>
<comment type="caution">
    <text evidence="3">The sequence shown here is derived from an EMBL/GenBank/DDBJ whole genome shotgun (WGS) entry which is preliminary data.</text>
</comment>
<dbReference type="Gene3D" id="3.90.550.10">
    <property type="entry name" value="Spore Coat Polysaccharide Biosynthesis Protein SpsA, Chain A"/>
    <property type="match status" value="1"/>
</dbReference>
<organism evidence="3 4">
    <name type="scientific">Asanoa ferruginea</name>
    <dbReference type="NCBI Taxonomy" id="53367"/>
    <lineage>
        <taxon>Bacteria</taxon>
        <taxon>Bacillati</taxon>
        <taxon>Actinomycetota</taxon>
        <taxon>Actinomycetes</taxon>
        <taxon>Micromonosporales</taxon>
        <taxon>Micromonosporaceae</taxon>
        <taxon>Asanoa</taxon>
    </lineage>
</organism>
<dbReference type="InterPro" id="IPR029044">
    <property type="entry name" value="Nucleotide-diphossugar_trans"/>
</dbReference>
<protein>
    <submittedName>
        <fullName evidence="3">Glycosyl transferase family 2</fullName>
    </submittedName>
</protein>
<evidence type="ECO:0000313" key="3">
    <source>
        <dbReference type="EMBL" id="REF96169.1"/>
    </source>
</evidence>
<dbReference type="InterPro" id="IPR001173">
    <property type="entry name" value="Glyco_trans_2-like"/>
</dbReference>
<dbReference type="GO" id="GO:0016740">
    <property type="term" value="F:transferase activity"/>
    <property type="evidence" value="ECO:0007669"/>
    <property type="project" value="UniProtKB-KW"/>
</dbReference>
<name>A0A3D9ZH41_9ACTN</name>
<dbReference type="InterPro" id="IPR050256">
    <property type="entry name" value="Glycosyltransferase_2"/>
</dbReference>
<evidence type="ECO:0000313" key="4">
    <source>
        <dbReference type="Proteomes" id="UP000256913"/>
    </source>
</evidence>
<dbReference type="AlphaFoldDB" id="A0A3D9ZH41"/>
<dbReference type="EMBL" id="QUMQ01000001">
    <property type="protein sequence ID" value="REF96169.1"/>
    <property type="molecule type" value="Genomic_DNA"/>
</dbReference>
<dbReference type="RefSeq" id="WP_116067735.1">
    <property type="nucleotide sequence ID" value="NZ_BONB01000022.1"/>
</dbReference>
<evidence type="ECO:0000259" key="2">
    <source>
        <dbReference type="Pfam" id="PF00535"/>
    </source>
</evidence>
<sequence>MLTVGVAARNEEATISHSLESIENALAEIPGEGATELIVAVNDSTDRTRELAEAFANRDPSRYRVIESEPGIVEAQRAVARAAKAPDYLIFVDADCLLDRQCLRKLSEVMRDPTVQATWAQRVLAGPAKPGFWQALLNFGDYHRDVILRGHYVVGQAFAIRKYDVPYDSPSREPVPANVAAHLQLDRGPLTDDSYLSRALIAAFGQDAIRPGNDAIVYAQPMRSLRDLYRAQRRKAYEVERLNLLFPELRGVRGKFFGRRFDSTAYARLTPAQRLQCRLYQRLYSGLWRLAQWQLATSLWLLKRGVPLRPCNIWPVVHGTKKPFPAT</sequence>